<organism evidence="1 2">
    <name type="scientific">Clostridium beijerinckii</name>
    <name type="common">Clostridium MP</name>
    <dbReference type="NCBI Taxonomy" id="1520"/>
    <lineage>
        <taxon>Bacteria</taxon>
        <taxon>Bacillati</taxon>
        <taxon>Bacillota</taxon>
        <taxon>Clostridia</taxon>
        <taxon>Eubacteriales</taxon>
        <taxon>Clostridiaceae</taxon>
        <taxon>Clostridium</taxon>
    </lineage>
</organism>
<dbReference type="EMBL" id="LZZI01000004">
    <property type="protein sequence ID" value="OOM65631.1"/>
    <property type="molecule type" value="Genomic_DNA"/>
</dbReference>
<dbReference type="AlphaFoldDB" id="A0A1S8SJF2"/>
<evidence type="ECO:0000313" key="1">
    <source>
        <dbReference type="EMBL" id="OOM65631.1"/>
    </source>
</evidence>
<gene>
    <name evidence="1" type="ORF">CLBCK_02600</name>
</gene>
<proteinExistence type="predicted"/>
<sequence length="79" mass="9050">MSNNNNNNNNNNNSGLAPHEMIELRELMDTNIIGAKKIQASMGMVDDDELKSFMERCLDSKKENINSMQDFIENKLNMQ</sequence>
<dbReference type="InterPro" id="IPR012347">
    <property type="entry name" value="Ferritin-like"/>
</dbReference>
<dbReference type="RefSeq" id="WP_077837178.1">
    <property type="nucleotide sequence ID" value="NZ_LZZI01000004.1"/>
</dbReference>
<dbReference type="Proteomes" id="UP000190973">
    <property type="component" value="Unassembled WGS sequence"/>
</dbReference>
<comment type="caution">
    <text evidence="1">The sequence shown here is derived from an EMBL/GenBank/DDBJ whole genome shotgun (WGS) entry which is preliminary data.</text>
</comment>
<evidence type="ECO:0000313" key="2">
    <source>
        <dbReference type="Proteomes" id="UP000190973"/>
    </source>
</evidence>
<reference evidence="1 2" key="1">
    <citation type="submission" date="2016-05" db="EMBL/GenBank/DDBJ databases">
        <title>Microbial solvent formation.</title>
        <authorList>
            <person name="Poehlein A."/>
            <person name="Montoya Solano J.D."/>
            <person name="Flitsch S."/>
            <person name="Krabben P."/>
            <person name="Duerre P."/>
            <person name="Daniel R."/>
        </authorList>
    </citation>
    <scope>NUCLEOTIDE SEQUENCE [LARGE SCALE GENOMIC DNA]</scope>
    <source>
        <strain evidence="1 2">DSM 53</strain>
    </source>
</reference>
<name>A0A1S8SJF2_CLOBE</name>
<evidence type="ECO:0008006" key="3">
    <source>
        <dbReference type="Google" id="ProtNLM"/>
    </source>
</evidence>
<protein>
    <recommendedName>
        <fullName evidence="3">Spore coat protein</fullName>
    </recommendedName>
</protein>
<dbReference type="Gene3D" id="1.20.1260.10">
    <property type="match status" value="1"/>
</dbReference>
<accession>A0A1S8SJF2</accession>